<dbReference type="EMBL" id="MPUH01001153">
    <property type="protein sequence ID" value="OMJ69828.1"/>
    <property type="molecule type" value="Genomic_DNA"/>
</dbReference>
<evidence type="ECO:0000313" key="2">
    <source>
        <dbReference type="Proteomes" id="UP000187209"/>
    </source>
</evidence>
<accession>A0A1R2AZ89</accession>
<organism evidence="1 2">
    <name type="scientific">Stentor coeruleus</name>
    <dbReference type="NCBI Taxonomy" id="5963"/>
    <lineage>
        <taxon>Eukaryota</taxon>
        <taxon>Sar</taxon>
        <taxon>Alveolata</taxon>
        <taxon>Ciliophora</taxon>
        <taxon>Postciliodesmatophora</taxon>
        <taxon>Heterotrichea</taxon>
        <taxon>Heterotrichida</taxon>
        <taxon>Stentoridae</taxon>
        <taxon>Stentor</taxon>
    </lineage>
</organism>
<proteinExistence type="predicted"/>
<dbReference type="AlphaFoldDB" id="A0A1R2AZ89"/>
<sequence length="75" mass="8305">MEPNDREIAFSILLSLLSSKEENTEGVSLKKIILDPFFSGLSFGLDNVLKKIPTASLSWGKYCVYSVLNGLTYMA</sequence>
<name>A0A1R2AZ89_9CILI</name>
<protein>
    <submittedName>
        <fullName evidence="1">Uncharacterized protein</fullName>
    </submittedName>
</protein>
<gene>
    <name evidence="1" type="ORF">SteCoe_32349</name>
</gene>
<dbReference type="Proteomes" id="UP000187209">
    <property type="component" value="Unassembled WGS sequence"/>
</dbReference>
<keyword evidence="2" id="KW-1185">Reference proteome</keyword>
<reference evidence="1 2" key="1">
    <citation type="submission" date="2016-11" db="EMBL/GenBank/DDBJ databases">
        <title>The macronuclear genome of Stentor coeruleus: a giant cell with tiny introns.</title>
        <authorList>
            <person name="Slabodnick M."/>
            <person name="Ruby J.G."/>
            <person name="Reiff S.B."/>
            <person name="Swart E.C."/>
            <person name="Gosai S."/>
            <person name="Prabakaran S."/>
            <person name="Witkowska E."/>
            <person name="Larue G.E."/>
            <person name="Fisher S."/>
            <person name="Freeman R.M."/>
            <person name="Gunawardena J."/>
            <person name="Chu W."/>
            <person name="Stover N.A."/>
            <person name="Gregory B.D."/>
            <person name="Nowacki M."/>
            <person name="Derisi J."/>
            <person name="Roy S.W."/>
            <person name="Marshall W.F."/>
            <person name="Sood P."/>
        </authorList>
    </citation>
    <scope>NUCLEOTIDE SEQUENCE [LARGE SCALE GENOMIC DNA]</scope>
    <source>
        <strain evidence="1">WM001</strain>
    </source>
</reference>
<evidence type="ECO:0000313" key="1">
    <source>
        <dbReference type="EMBL" id="OMJ69828.1"/>
    </source>
</evidence>
<comment type="caution">
    <text evidence="1">The sequence shown here is derived from an EMBL/GenBank/DDBJ whole genome shotgun (WGS) entry which is preliminary data.</text>
</comment>